<reference evidence="1 2" key="1">
    <citation type="submission" date="2017-04" db="EMBL/GenBank/DDBJ databases">
        <title>The Characteristic of a Fine Plant Growth-Promoting Rhizobacteria Bacillus mycoides Gnyt1 and its Whole Genome Sequencing Analysis.</title>
        <authorList>
            <person name="Li J.H."/>
            <person name="Yao T."/>
        </authorList>
    </citation>
    <scope>NUCLEOTIDE SEQUENCE [LARGE SCALE GENOMIC DNA]</scope>
    <source>
        <strain evidence="1 2">Gnyt1</strain>
    </source>
</reference>
<accession>A0A1W6A2Q3</accession>
<dbReference type="Proteomes" id="UP000192932">
    <property type="component" value="Chromosome"/>
</dbReference>
<dbReference type="RefSeq" id="WP_085308756.1">
    <property type="nucleotide sequence ID" value="NZ_CP020743.1"/>
</dbReference>
<name>A0A1W6A2Q3_BACMY</name>
<proteinExistence type="predicted"/>
<dbReference type="AlphaFoldDB" id="A0A1W6A2Q3"/>
<organism evidence="1 2">
    <name type="scientific">Bacillus mycoides</name>
    <dbReference type="NCBI Taxonomy" id="1405"/>
    <lineage>
        <taxon>Bacteria</taxon>
        <taxon>Bacillati</taxon>
        <taxon>Bacillota</taxon>
        <taxon>Bacilli</taxon>
        <taxon>Bacillales</taxon>
        <taxon>Bacillaceae</taxon>
        <taxon>Bacillus</taxon>
        <taxon>Bacillus cereus group</taxon>
    </lineage>
</organism>
<protein>
    <submittedName>
        <fullName evidence="1">Uncharacterized protein</fullName>
    </submittedName>
</protein>
<sequence>MRNPYDYYITPEEYEIAERNGVCASTLNKRIRDLGWEKEIAITTPVPMRDKYGWNKVKEIALQNGIARHAYCDRIKRGWTRIDAISQPPLNRSECMKRAIKVNSCFKNKTLSDEQKEIAVLNGISYTVARDRIRRLGWSMEEAITIPIMTRSECGKKGGEIGKERSYWSKIVIPSREQMMKRRKLTYIAN</sequence>
<evidence type="ECO:0000313" key="1">
    <source>
        <dbReference type="EMBL" id="ARJ20085.1"/>
    </source>
</evidence>
<dbReference type="EMBL" id="CP020743">
    <property type="protein sequence ID" value="ARJ20085.1"/>
    <property type="molecule type" value="Genomic_DNA"/>
</dbReference>
<gene>
    <name evidence="1" type="ORF">B7492_01905</name>
</gene>
<evidence type="ECO:0000313" key="2">
    <source>
        <dbReference type="Proteomes" id="UP000192932"/>
    </source>
</evidence>